<dbReference type="GO" id="GO:0005739">
    <property type="term" value="C:mitochondrion"/>
    <property type="evidence" value="ECO:0007669"/>
    <property type="project" value="TreeGrafter"/>
</dbReference>
<gene>
    <name evidence="6" type="ORF">CHIRRI_LOCUS1093</name>
</gene>
<dbReference type="InterPro" id="IPR029069">
    <property type="entry name" value="HotDog_dom_sf"/>
</dbReference>
<dbReference type="SUPFAM" id="SSF54637">
    <property type="entry name" value="Thioesterase/thiol ester dehydrase-isomerase"/>
    <property type="match status" value="2"/>
</dbReference>
<dbReference type="Gene3D" id="3.10.129.10">
    <property type="entry name" value="Hotdog Thioesterase"/>
    <property type="match status" value="2"/>
</dbReference>
<comment type="similarity">
    <text evidence="1">Belongs to the acyl coenzyme A hydrolase family.</text>
</comment>
<reference evidence="6" key="1">
    <citation type="submission" date="2022-01" db="EMBL/GenBank/DDBJ databases">
        <authorList>
            <person name="King R."/>
        </authorList>
    </citation>
    <scope>NUCLEOTIDE SEQUENCE</scope>
</reference>
<dbReference type="OrthoDB" id="331699at2759"/>
<evidence type="ECO:0000313" key="6">
    <source>
        <dbReference type="EMBL" id="CAG9798108.1"/>
    </source>
</evidence>
<reference evidence="6" key="2">
    <citation type="submission" date="2022-10" db="EMBL/GenBank/DDBJ databases">
        <authorList>
            <consortium name="ENA_rothamsted_submissions"/>
            <consortium name="culmorum"/>
            <person name="King R."/>
        </authorList>
    </citation>
    <scope>NUCLEOTIDE SEQUENCE</scope>
</reference>
<dbReference type="InterPro" id="IPR033120">
    <property type="entry name" value="HOTDOG_ACOT"/>
</dbReference>
<sequence length="465" mass="53479">MRGQISSILRNYSFLLTKHSSYGFRQAEVLNRSIHPSFQSFRMMSSNERSNDPMNLTTDKSNYEATAGTMKDVKLKIIEKMGLQFGYNPLQHSREHLMQYTPKSIDELPPRSMQDSFTSAIIPLSTDVKLREKYVGFLGSLRIGRLMEDMDLFAVWVVHQHVLVPNLQPGIPLPYTFVTILVDKIDFTEIDGKPDADIRLSGHVSWVGKTSVEVVVWLEQRRTGKWRKITRALFLMAARDPCNIKSAVVNPLVPGNDEEKMILDSGESRKKRRQAIQQFDLLKTEPNAYETKLIHDLFIKTIDTKSKAFNKRILPPGCVWMEDADLNNIIFSHPEDRNNHNKIFGGFLMRHALELSWALGYSFSKRRPKLEHISDINFIKPVDVSSLISMNAHVLYTELNYMEIVVIAEVYDPVSGSQSTTNSFYFTYSVADTLPQVIPKTYHEAIWYIDGRRKFRHIMELAVTP</sequence>
<keyword evidence="4" id="KW-0809">Transit peptide</keyword>
<evidence type="ECO:0000256" key="2">
    <source>
        <dbReference type="ARBA" id="ARBA00022737"/>
    </source>
</evidence>
<feature type="domain" description="HotDog ACOT-type" evidence="5">
    <location>
        <begin position="120"/>
        <end position="242"/>
    </location>
</feature>
<keyword evidence="2" id="KW-0677">Repeat</keyword>
<dbReference type="PROSITE" id="PS51770">
    <property type="entry name" value="HOTDOG_ACOT"/>
    <property type="match status" value="2"/>
</dbReference>
<evidence type="ECO:0000256" key="4">
    <source>
        <dbReference type="ARBA" id="ARBA00022946"/>
    </source>
</evidence>
<evidence type="ECO:0000256" key="1">
    <source>
        <dbReference type="ARBA" id="ARBA00010458"/>
    </source>
</evidence>
<evidence type="ECO:0000313" key="7">
    <source>
        <dbReference type="Proteomes" id="UP001153620"/>
    </source>
</evidence>
<dbReference type="FunFam" id="3.10.129.10:FF:000051">
    <property type="entry name" value="Acyl-coa thioesterase"/>
    <property type="match status" value="1"/>
</dbReference>
<accession>A0A9N9WJS8</accession>
<dbReference type="GO" id="GO:0006637">
    <property type="term" value="P:acyl-CoA metabolic process"/>
    <property type="evidence" value="ECO:0007669"/>
    <property type="project" value="TreeGrafter"/>
</dbReference>
<keyword evidence="7" id="KW-1185">Reference proteome</keyword>
<evidence type="ECO:0000256" key="3">
    <source>
        <dbReference type="ARBA" id="ARBA00022801"/>
    </source>
</evidence>
<feature type="domain" description="HotDog ACOT-type" evidence="5">
    <location>
        <begin position="322"/>
        <end position="434"/>
    </location>
</feature>
<dbReference type="PANTHER" id="PTHR12655:SF0">
    <property type="entry name" value="ACYL-COENZYME A THIOESTERASE 9, MITOCHONDRIAL"/>
    <property type="match status" value="1"/>
</dbReference>
<evidence type="ECO:0000259" key="5">
    <source>
        <dbReference type="PROSITE" id="PS51770"/>
    </source>
</evidence>
<dbReference type="PANTHER" id="PTHR12655">
    <property type="entry name" value="ACYL-COA THIOESTERASE"/>
    <property type="match status" value="1"/>
</dbReference>
<keyword evidence="3" id="KW-0378">Hydrolase</keyword>
<dbReference type="FunFam" id="3.10.129.10:FF:000012">
    <property type="entry name" value="Acyl-coenzyme A thioesterase 9, mitochondrial"/>
    <property type="match status" value="1"/>
</dbReference>
<name>A0A9N9WJS8_9DIPT</name>
<organism evidence="6 7">
    <name type="scientific">Chironomus riparius</name>
    <dbReference type="NCBI Taxonomy" id="315576"/>
    <lineage>
        <taxon>Eukaryota</taxon>
        <taxon>Metazoa</taxon>
        <taxon>Ecdysozoa</taxon>
        <taxon>Arthropoda</taxon>
        <taxon>Hexapoda</taxon>
        <taxon>Insecta</taxon>
        <taxon>Pterygota</taxon>
        <taxon>Neoptera</taxon>
        <taxon>Endopterygota</taxon>
        <taxon>Diptera</taxon>
        <taxon>Nematocera</taxon>
        <taxon>Chironomoidea</taxon>
        <taxon>Chironomidae</taxon>
        <taxon>Chironominae</taxon>
        <taxon>Chironomus</taxon>
    </lineage>
</organism>
<dbReference type="AlphaFoldDB" id="A0A9N9WJS8"/>
<protein>
    <recommendedName>
        <fullName evidence="5">HotDog ACOT-type domain-containing protein</fullName>
    </recommendedName>
</protein>
<dbReference type="Proteomes" id="UP001153620">
    <property type="component" value="Chromosome 1"/>
</dbReference>
<dbReference type="GO" id="GO:0047617">
    <property type="term" value="F:fatty acyl-CoA hydrolase activity"/>
    <property type="evidence" value="ECO:0007669"/>
    <property type="project" value="TreeGrafter"/>
</dbReference>
<dbReference type="EMBL" id="OU895877">
    <property type="protein sequence ID" value="CAG9798108.1"/>
    <property type="molecule type" value="Genomic_DNA"/>
</dbReference>
<dbReference type="CDD" id="cd03442">
    <property type="entry name" value="BFIT_BACH"/>
    <property type="match status" value="2"/>
</dbReference>
<proteinExistence type="inferred from homology"/>